<dbReference type="PROSITE" id="PS51194">
    <property type="entry name" value="HELICASE_CTER"/>
    <property type="match status" value="1"/>
</dbReference>
<dbReference type="InterPro" id="IPR001650">
    <property type="entry name" value="Helicase_C-like"/>
</dbReference>
<dbReference type="Pfam" id="PF08148">
    <property type="entry name" value="DSHCT"/>
    <property type="match status" value="1"/>
</dbReference>
<dbReference type="GO" id="GO:0003724">
    <property type="term" value="F:RNA helicase activity"/>
    <property type="evidence" value="ECO:0007669"/>
    <property type="project" value="InterPro"/>
</dbReference>
<evidence type="ECO:0000256" key="5">
    <source>
        <dbReference type="ARBA" id="ARBA00022806"/>
    </source>
</evidence>
<dbReference type="Proteomes" id="UP001153076">
    <property type="component" value="Unassembled WGS sequence"/>
</dbReference>
<protein>
    <recommendedName>
        <fullName evidence="9">Helicase C-terminal domain-containing protein</fullName>
    </recommendedName>
</protein>
<evidence type="ECO:0000256" key="4">
    <source>
        <dbReference type="ARBA" id="ARBA00022801"/>
    </source>
</evidence>
<dbReference type="InterPro" id="IPR012961">
    <property type="entry name" value="Ski2/MTR4_C"/>
</dbReference>
<keyword evidence="4" id="KW-0378">Hydrolase</keyword>
<keyword evidence="11" id="KW-1185">Reference proteome</keyword>
<keyword evidence="7" id="KW-0694">RNA-binding</keyword>
<evidence type="ECO:0000256" key="7">
    <source>
        <dbReference type="ARBA" id="ARBA00022884"/>
    </source>
</evidence>
<dbReference type="GO" id="GO:0005524">
    <property type="term" value="F:ATP binding"/>
    <property type="evidence" value="ECO:0007669"/>
    <property type="project" value="UniProtKB-KW"/>
</dbReference>
<dbReference type="FunFam" id="1.10.3380.30:FF:000010">
    <property type="entry name" value="DExH-box ATP-dependent RNA helicase DExH11"/>
    <property type="match status" value="1"/>
</dbReference>
<keyword evidence="5" id="KW-0347">Helicase</keyword>
<evidence type="ECO:0000256" key="8">
    <source>
        <dbReference type="SAM" id="MobiDB-lite"/>
    </source>
</evidence>
<evidence type="ECO:0000256" key="3">
    <source>
        <dbReference type="ARBA" id="ARBA00022741"/>
    </source>
</evidence>
<feature type="domain" description="Helicase C-terminal" evidence="9">
    <location>
        <begin position="573"/>
        <end position="738"/>
    </location>
</feature>
<evidence type="ECO:0000313" key="11">
    <source>
        <dbReference type="Proteomes" id="UP001153076"/>
    </source>
</evidence>
<dbReference type="Gene3D" id="1.10.3380.30">
    <property type="match status" value="2"/>
</dbReference>
<name>A0A9Q1QT72_9CARY</name>
<dbReference type="GO" id="GO:0016787">
    <property type="term" value="F:hydrolase activity"/>
    <property type="evidence" value="ECO:0007669"/>
    <property type="project" value="UniProtKB-KW"/>
</dbReference>
<dbReference type="GO" id="GO:0003723">
    <property type="term" value="F:RNA binding"/>
    <property type="evidence" value="ECO:0007669"/>
    <property type="project" value="UniProtKB-KW"/>
</dbReference>
<evidence type="ECO:0000256" key="1">
    <source>
        <dbReference type="ARBA" id="ARBA00004496"/>
    </source>
</evidence>
<keyword evidence="6" id="KW-0067">ATP-binding</keyword>
<dbReference type="AlphaFoldDB" id="A0A9Q1QT72"/>
<accession>A0A9Q1QT72</accession>
<sequence length="1241" mass="138689">MVAVIADTVTPMVLRARARPRLWAIKQASLLRRTKPPAFPRETRESVKEYIEEKYLTPRLDQDEFSPEKAGRQWDFDWLGMSKIPLEPSLPRSAMVPEWQLPFRRSKGLDKGRWEPQSVQVAISELTAGAEDSGILPRITGPAKDFVRGSIHNRPFRPGGLDGSQSLSRVVPDGALNGEWLNEVLTGGPGQKVPPSFKQGLDLGDLKAFHSSWSVNKGQVSPAGMFDEKQSNLSLQFDDLFKRAWQDDFAAPDDADGDFVVLEMGSPSSQIWNTFRGVPAQKRTIWDLMKGGWGSNPGHESEMEHNEPEVEVTTAEVQNNIPDMKSSELDEILLVDSVGLELRVDGKKELDRKLQKESWAVRGGNESIADRFHELVPDLALEFPFELDTFQKEGSGERPAAEKAIYYLEQGESVFVAAHTSAGKTVVAEYAFALATKVPNTIEFADWIGRTKRKTIRVTGTTKRPVPLEHCLFYSGELHRVCENEDFLPQGLKAAKDAYKKKNAITVKSGSAMHSGSAVVSGGAHAHNRESSYRGKQKHSGSHSSGNVNGIGLGSFTNGNQNNLGLRRSDASLWLQLVNKLSKKSLLPVIIFCFSKNRCDRSADSMTRVDLTSGSEKSEIRVFCDKAFSRLKGSDKNLPQVLFSTETFAMGVNAPARTVVFDTLRKFDGKEFRQIIPGEYTQMAGRAGRRGLDKFGTVTIMCRDEIPDEADLRKIIVGHPTRLESQFRLTYIMILHLLRVEELKVEDMLKRSFAEFHAQKNLPEKQRLLMLKLAQPTKTIECIKGEPSIEEYYEMYVEAEKYLNQITEGIMQSHVAQQFLVPGRVVVVKSQSMQDHLLGVVVKASSPSTKKYIILVIKPGLPPVAQSPAGSGAVLEKGAKRSEEGYFVLPKGKRGIDDEYYSPVTARKGSGVINIKLPYNGAASGINFEVREVESKEFLCICDCKIKIDQVRLLEDISTAAYSKTVQQLMEKKSDGSKYPPALDPLKDLKLKDVNLVEAYKKWNSLLQKMAENKCHGCIKLDEHMKLAKEIFKHRKEVHDLQFQMSDEALKQMPDFQGRIDVLKAIGCIDDDLVVQIKGRVACEMNSGEELICTECLFENQLEDLEPEEAVALMSAFVFQQKNASEPSLTPKLSAAVQRLYDTAIRLGQLQAHFKLPIDPEEYAQENLKFGLVEVVYEWAKGTEFADICELTDVPEGLIVRTIVRLDETCREFRNAAAIMGNSALYKKMEAASNAIKRDIV</sequence>
<dbReference type="InterPro" id="IPR025696">
    <property type="entry name" value="Beta-barrel_MTR4"/>
</dbReference>
<reference evidence="10" key="1">
    <citation type="submission" date="2022-04" db="EMBL/GenBank/DDBJ databases">
        <title>Carnegiea gigantea Genome sequencing and assembly v2.</title>
        <authorList>
            <person name="Copetti D."/>
            <person name="Sanderson M.J."/>
            <person name="Burquez A."/>
            <person name="Wojciechowski M.F."/>
        </authorList>
    </citation>
    <scope>NUCLEOTIDE SEQUENCE</scope>
    <source>
        <strain evidence="10">SGP5-SGP5p</strain>
        <tissue evidence="10">Aerial part</tissue>
    </source>
</reference>
<comment type="caution">
    <text evidence="10">The sequence shown here is derived from an EMBL/GenBank/DDBJ whole genome shotgun (WGS) entry which is preliminary data.</text>
</comment>
<dbReference type="InterPro" id="IPR050699">
    <property type="entry name" value="RNA-DNA_Helicase"/>
</dbReference>
<keyword evidence="3" id="KW-0547">Nucleotide-binding</keyword>
<dbReference type="PIRSF" id="PIRSF005198">
    <property type="entry name" value="Antiviral_helicase_SKI2"/>
    <property type="match status" value="1"/>
</dbReference>
<evidence type="ECO:0000259" key="9">
    <source>
        <dbReference type="PROSITE" id="PS51194"/>
    </source>
</evidence>
<dbReference type="Pfam" id="PF21408">
    <property type="entry name" value="MTR4-like_stalk"/>
    <property type="match status" value="1"/>
</dbReference>
<evidence type="ECO:0000256" key="6">
    <source>
        <dbReference type="ARBA" id="ARBA00022840"/>
    </source>
</evidence>
<dbReference type="PANTHER" id="PTHR12131">
    <property type="entry name" value="ATP-DEPENDENT RNA AND DNA HELICASE"/>
    <property type="match status" value="1"/>
</dbReference>
<organism evidence="10 11">
    <name type="scientific">Carnegiea gigantea</name>
    <dbReference type="NCBI Taxonomy" id="171969"/>
    <lineage>
        <taxon>Eukaryota</taxon>
        <taxon>Viridiplantae</taxon>
        <taxon>Streptophyta</taxon>
        <taxon>Embryophyta</taxon>
        <taxon>Tracheophyta</taxon>
        <taxon>Spermatophyta</taxon>
        <taxon>Magnoliopsida</taxon>
        <taxon>eudicotyledons</taxon>
        <taxon>Gunneridae</taxon>
        <taxon>Pentapetalae</taxon>
        <taxon>Caryophyllales</taxon>
        <taxon>Cactineae</taxon>
        <taxon>Cactaceae</taxon>
        <taxon>Cactoideae</taxon>
        <taxon>Echinocereeae</taxon>
        <taxon>Carnegiea</taxon>
    </lineage>
</organism>
<dbReference type="GO" id="GO:0070478">
    <property type="term" value="P:nuclear-transcribed mRNA catabolic process, 3'-5' exonucleolytic nonsense-mediated decay"/>
    <property type="evidence" value="ECO:0007669"/>
    <property type="project" value="TreeGrafter"/>
</dbReference>
<evidence type="ECO:0000256" key="2">
    <source>
        <dbReference type="ARBA" id="ARBA00022490"/>
    </source>
</evidence>
<feature type="region of interest" description="Disordered" evidence="8">
    <location>
        <begin position="518"/>
        <end position="552"/>
    </location>
</feature>
<keyword evidence="2" id="KW-0963">Cytoplasm</keyword>
<dbReference type="FunFam" id="1.10.3380.30:FF:000001">
    <property type="entry name" value="Ski2 ATP-dependent RNA helicase"/>
    <property type="match status" value="1"/>
</dbReference>
<comment type="subcellular location">
    <subcellularLocation>
        <location evidence="1">Cytoplasm</location>
    </subcellularLocation>
</comment>
<dbReference type="InterPro" id="IPR040801">
    <property type="entry name" value="Ski2_N"/>
</dbReference>
<dbReference type="GO" id="GO:0055087">
    <property type="term" value="C:Ski complex"/>
    <property type="evidence" value="ECO:0007669"/>
    <property type="project" value="TreeGrafter"/>
</dbReference>
<dbReference type="OrthoDB" id="64767at2759"/>
<dbReference type="Pfam" id="PF00271">
    <property type="entry name" value="Helicase_C"/>
    <property type="match status" value="1"/>
</dbReference>
<dbReference type="Pfam" id="PF17911">
    <property type="entry name" value="Ski2_N"/>
    <property type="match status" value="1"/>
</dbReference>
<dbReference type="InterPro" id="IPR027417">
    <property type="entry name" value="P-loop_NTPase"/>
</dbReference>
<dbReference type="EMBL" id="JAKOGI010000003">
    <property type="protein sequence ID" value="KAJ8452656.1"/>
    <property type="molecule type" value="Genomic_DNA"/>
</dbReference>
<evidence type="ECO:0000313" key="10">
    <source>
        <dbReference type="EMBL" id="KAJ8452656.1"/>
    </source>
</evidence>
<dbReference type="PANTHER" id="PTHR12131:SF24">
    <property type="entry name" value="DEXH-BOX ATP-DEPENDENT RNA HELICASE DEXH11"/>
    <property type="match status" value="1"/>
</dbReference>
<dbReference type="SUPFAM" id="SSF52540">
    <property type="entry name" value="P-loop containing nucleoside triphosphate hydrolases"/>
    <property type="match status" value="1"/>
</dbReference>
<dbReference type="SMART" id="SM01142">
    <property type="entry name" value="DSHCT"/>
    <property type="match status" value="1"/>
</dbReference>
<dbReference type="CDD" id="cd18795">
    <property type="entry name" value="SF2_C_Ski2"/>
    <property type="match status" value="1"/>
</dbReference>
<dbReference type="Pfam" id="PF13234">
    <property type="entry name" value="MTR4_beta-barrel"/>
    <property type="match status" value="1"/>
</dbReference>
<dbReference type="Gene3D" id="3.40.50.300">
    <property type="entry name" value="P-loop containing nucleotide triphosphate hydrolases"/>
    <property type="match status" value="3"/>
</dbReference>
<dbReference type="SMART" id="SM00490">
    <property type="entry name" value="HELICc"/>
    <property type="match status" value="1"/>
</dbReference>
<proteinExistence type="predicted"/>
<dbReference type="InterPro" id="IPR048392">
    <property type="entry name" value="MTR4-like_stalk"/>
</dbReference>
<dbReference type="InterPro" id="IPR016438">
    <property type="entry name" value="SKI2-like"/>
</dbReference>
<gene>
    <name evidence="10" type="ORF">Cgig2_004992</name>
</gene>